<dbReference type="HOGENOM" id="CLU_789071_0_0_0"/>
<organism evidence="3">
    <name type="scientific">Candidatus Moduliflexus flocculans</name>
    <dbReference type="NCBI Taxonomy" id="1499966"/>
    <lineage>
        <taxon>Bacteria</taxon>
        <taxon>Candidatus Moduliflexota</taxon>
        <taxon>Candidatus Moduliflexia</taxon>
        <taxon>Candidatus Moduliflexales</taxon>
        <taxon>Candidatus Moduliflexaceae</taxon>
    </lineage>
</organism>
<feature type="coiled-coil region" evidence="1">
    <location>
        <begin position="37"/>
        <end position="64"/>
    </location>
</feature>
<keyword evidence="1" id="KW-0175">Coiled coil</keyword>
<gene>
    <name evidence="3" type="ORF">U14_03219</name>
</gene>
<reference evidence="3" key="1">
    <citation type="journal article" date="2015" name="PeerJ">
        <title>First genomic representation of candidate bacterial phylum KSB3 points to enhanced environmental sensing as a trigger of wastewater bulking.</title>
        <authorList>
            <person name="Sekiguchi Y."/>
            <person name="Ohashi A."/>
            <person name="Parks D.H."/>
            <person name="Yamauchi T."/>
            <person name="Tyson G.W."/>
            <person name="Hugenholtz P."/>
        </authorList>
    </citation>
    <scope>NUCLEOTIDE SEQUENCE [LARGE SCALE GENOMIC DNA]</scope>
</reference>
<dbReference type="EMBL" id="DF820458">
    <property type="protein sequence ID" value="GAK51973.1"/>
    <property type="molecule type" value="Genomic_DNA"/>
</dbReference>
<evidence type="ECO:0000256" key="2">
    <source>
        <dbReference type="SAM" id="MobiDB-lite"/>
    </source>
</evidence>
<name>A0A081BNK7_9BACT</name>
<evidence type="ECO:0000256" key="1">
    <source>
        <dbReference type="SAM" id="Coils"/>
    </source>
</evidence>
<feature type="compositionally biased region" description="Polar residues" evidence="2">
    <location>
        <begin position="122"/>
        <end position="131"/>
    </location>
</feature>
<proteinExistence type="predicted"/>
<sequence length="376" mass="43523">MDITRLPQIPDTATEEYLEKLEEKIQQRLNSATPLVAARLRAMLEEVRQRKQQLQEEAAAFVEDVTSNVSQEDPLGSLATDVLNTDEQQHVKEGLQKILDDVKKQRQDKSQNETRTFIVPQAQPTYESGATNFHPEADSLSDQEFLVVKDRMKEILSEVQQQRQHPPSPDDMHEDILDLDESVEIQQASESAPGVEVELELSEDFEINIGKPAPLTEETEFLLGEDFEIKDQEQQGLETGRFQKFNVTEDEYQGFQERFRTLKERVEITAAEESGELTFEAACRRVSKGESLVVLEKVGLSEREQLMLWAFHEFLHQMKGVKRQQSYDMQHLTARSIRELEQIFKTYQIQGYLRAELNNIYNRLLNLRGRFSILLH</sequence>
<protein>
    <submittedName>
        <fullName evidence="3">Uncharacterized protein</fullName>
    </submittedName>
</protein>
<evidence type="ECO:0000313" key="4">
    <source>
        <dbReference type="Proteomes" id="UP000030700"/>
    </source>
</evidence>
<keyword evidence="4" id="KW-1185">Reference proteome</keyword>
<dbReference type="AlphaFoldDB" id="A0A081BNK7"/>
<dbReference type="Proteomes" id="UP000030700">
    <property type="component" value="Unassembled WGS sequence"/>
</dbReference>
<evidence type="ECO:0000313" key="3">
    <source>
        <dbReference type="EMBL" id="GAK51973.1"/>
    </source>
</evidence>
<feature type="compositionally biased region" description="Basic and acidic residues" evidence="2">
    <location>
        <begin position="103"/>
        <end position="112"/>
    </location>
</feature>
<accession>A0A081BNK7</accession>
<feature type="region of interest" description="Disordered" evidence="2">
    <location>
        <begin position="103"/>
        <end position="138"/>
    </location>
</feature>